<feature type="domain" description="Cyclic nucleotide-binding" evidence="1">
    <location>
        <begin position="10"/>
        <end position="111"/>
    </location>
</feature>
<dbReference type="InterPro" id="IPR050503">
    <property type="entry name" value="cAMP-dep_PK_reg_su-like"/>
</dbReference>
<dbReference type="PROSITE" id="PS50042">
    <property type="entry name" value="CNMP_BINDING_3"/>
    <property type="match status" value="1"/>
</dbReference>
<evidence type="ECO:0000313" key="2">
    <source>
        <dbReference type="EMBL" id="QPJ61048.1"/>
    </source>
</evidence>
<dbReference type="GO" id="GO:0005952">
    <property type="term" value="C:cAMP-dependent protein kinase complex"/>
    <property type="evidence" value="ECO:0007669"/>
    <property type="project" value="InterPro"/>
</dbReference>
<dbReference type="Gene3D" id="2.60.120.10">
    <property type="entry name" value="Jelly Rolls"/>
    <property type="match status" value="1"/>
</dbReference>
<dbReference type="Pfam" id="PF00027">
    <property type="entry name" value="cNMP_binding"/>
    <property type="match status" value="1"/>
</dbReference>
<sequence length="146" mass="16797">MKDFLDRIRFFKGFSENEKTRLSDIKNIFLKYLPGEPIICEGELEQALYIILQGNVIVNKKGLEGLIISCLGPGSVFGEISLIQEQPRSTNVIAEGPVVVMKMEKKTIETLDPELQKKFNEQLIRVLVERLEEMNQKYINAMFFNL</sequence>
<dbReference type="SUPFAM" id="SSF51206">
    <property type="entry name" value="cAMP-binding domain-like"/>
    <property type="match status" value="1"/>
</dbReference>
<dbReference type="GO" id="GO:0005829">
    <property type="term" value="C:cytosol"/>
    <property type="evidence" value="ECO:0007669"/>
    <property type="project" value="TreeGrafter"/>
</dbReference>
<dbReference type="KEGG" id="nli:G3M70_03745"/>
<dbReference type="InterPro" id="IPR018490">
    <property type="entry name" value="cNMP-bd_dom_sf"/>
</dbReference>
<dbReference type="PANTHER" id="PTHR11635:SF152">
    <property type="entry name" value="CAMP-DEPENDENT PROTEIN KINASE TYPE I REGULATORY SUBUNIT-RELATED"/>
    <property type="match status" value="1"/>
</dbReference>
<dbReference type="PRINTS" id="PR00103">
    <property type="entry name" value="CAMPKINASE"/>
</dbReference>
<gene>
    <name evidence="2" type="ORF">G3M70_03745</name>
</gene>
<accession>A0A7T0BUA1</accession>
<dbReference type="EMBL" id="CP048685">
    <property type="protein sequence ID" value="QPJ61048.1"/>
    <property type="molecule type" value="Genomic_DNA"/>
</dbReference>
<dbReference type="Proteomes" id="UP000594688">
    <property type="component" value="Chromosome"/>
</dbReference>
<dbReference type="GO" id="GO:0034236">
    <property type="term" value="F:protein kinase A catalytic subunit binding"/>
    <property type="evidence" value="ECO:0007669"/>
    <property type="project" value="TreeGrafter"/>
</dbReference>
<dbReference type="SMART" id="SM00100">
    <property type="entry name" value="cNMP"/>
    <property type="match status" value="1"/>
</dbReference>
<evidence type="ECO:0000313" key="3">
    <source>
        <dbReference type="Proteomes" id="UP000594688"/>
    </source>
</evidence>
<dbReference type="AlphaFoldDB" id="A0A7T0BUA1"/>
<organism evidence="2 3">
    <name type="scientific">Candidatus Nitronauta litoralis</name>
    <dbReference type="NCBI Taxonomy" id="2705533"/>
    <lineage>
        <taxon>Bacteria</taxon>
        <taxon>Pseudomonadati</taxon>
        <taxon>Nitrospinota/Tectimicrobiota group</taxon>
        <taxon>Nitrospinota</taxon>
        <taxon>Nitrospinia</taxon>
        <taxon>Nitrospinales</taxon>
        <taxon>Nitrospinaceae</taxon>
        <taxon>Candidatus Nitronauta</taxon>
    </lineage>
</organism>
<name>A0A7T0BUA1_9BACT</name>
<dbReference type="GO" id="GO:0004862">
    <property type="term" value="F:cAMP-dependent protein kinase inhibitor activity"/>
    <property type="evidence" value="ECO:0007669"/>
    <property type="project" value="TreeGrafter"/>
</dbReference>
<evidence type="ECO:0000259" key="1">
    <source>
        <dbReference type="PROSITE" id="PS50042"/>
    </source>
</evidence>
<dbReference type="PANTHER" id="PTHR11635">
    <property type="entry name" value="CAMP-DEPENDENT PROTEIN KINASE REGULATORY CHAIN"/>
    <property type="match status" value="1"/>
</dbReference>
<proteinExistence type="predicted"/>
<dbReference type="GO" id="GO:0030552">
    <property type="term" value="F:cAMP binding"/>
    <property type="evidence" value="ECO:0007669"/>
    <property type="project" value="TreeGrafter"/>
</dbReference>
<reference evidence="2 3" key="1">
    <citation type="submission" date="2020-02" db="EMBL/GenBank/DDBJ databases">
        <title>Genomic and physiological characterization of two novel Nitrospinaceae genera.</title>
        <authorList>
            <person name="Mueller A.J."/>
            <person name="Jung M.-Y."/>
            <person name="Strachan C.R."/>
            <person name="Herbold C.W."/>
            <person name="Kirkegaard R.H."/>
            <person name="Daims H."/>
        </authorList>
    </citation>
    <scope>NUCLEOTIDE SEQUENCE [LARGE SCALE GENOMIC DNA]</scope>
    <source>
        <strain evidence="2">EB</strain>
    </source>
</reference>
<dbReference type="InterPro" id="IPR014710">
    <property type="entry name" value="RmlC-like_jellyroll"/>
</dbReference>
<protein>
    <submittedName>
        <fullName evidence="2">Cyclic nucleotide-binding domain-containing protein</fullName>
    </submittedName>
</protein>
<dbReference type="InterPro" id="IPR000595">
    <property type="entry name" value="cNMP-bd_dom"/>
</dbReference>
<dbReference type="CDD" id="cd00038">
    <property type="entry name" value="CAP_ED"/>
    <property type="match status" value="1"/>
</dbReference>